<name>A0AA39F1H2_9HYME</name>
<protein>
    <submittedName>
        <fullName evidence="2">Uncharacterized protein</fullName>
    </submittedName>
</protein>
<dbReference type="EMBL" id="JAQQBS010001423">
    <property type="protein sequence ID" value="KAK0160048.1"/>
    <property type="molecule type" value="Genomic_DNA"/>
</dbReference>
<evidence type="ECO:0000256" key="1">
    <source>
        <dbReference type="SAM" id="SignalP"/>
    </source>
</evidence>
<accession>A0AA39F1H2</accession>
<dbReference type="AlphaFoldDB" id="A0AA39F1H2"/>
<feature type="chain" id="PRO_5041221479" evidence="1">
    <location>
        <begin position="22"/>
        <end position="328"/>
    </location>
</feature>
<evidence type="ECO:0000313" key="3">
    <source>
        <dbReference type="Proteomes" id="UP001168990"/>
    </source>
</evidence>
<comment type="caution">
    <text evidence="2">The sequence shown here is derived from an EMBL/GenBank/DDBJ whole genome shotgun (WGS) entry which is preliminary data.</text>
</comment>
<keyword evidence="3" id="KW-1185">Reference proteome</keyword>
<proteinExistence type="predicted"/>
<reference evidence="2" key="1">
    <citation type="journal article" date="2023" name="bioRxiv">
        <title>Scaffold-level genome assemblies of two parasitoid biocontrol wasps reveal the parthenogenesis mechanism and an associated novel virus.</title>
        <authorList>
            <person name="Inwood S."/>
            <person name="Skelly J."/>
            <person name="Guhlin J."/>
            <person name="Harrop T."/>
            <person name="Goldson S."/>
            <person name="Dearden P."/>
        </authorList>
    </citation>
    <scope>NUCLEOTIDE SEQUENCE</scope>
    <source>
        <strain evidence="2">Irish</strain>
        <tissue evidence="2">Whole body</tissue>
    </source>
</reference>
<evidence type="ECO:0000313" key="2">
    <source>
        <dbReference type="EMBL" id="KAK0160048.1"/>
    </source>
</evidence>
<feature type="signal peptide" evidence="1">
    <location>
        <begin position="1"/>
        <end position="21"/>
    </location>
</feature>
<keyword evidence="1" id="KW-0732">Signal</keyword>
<organism evidence="2 3">
    <name type="scientific">Microctonus aethiopoides</name>
    <dbReference type="NCBI Taxonomy" id="144406"/>
    <lineage>
        <taxon>Eukaryota</taxon>
        <taxon>Metazoa</taxon>
        <taxon>Ecdysozoa</taxon>
        <taxon>Arthropoda</taxon>
        <taxon>Hexapoda</taxon>
        <taxon>Insecta</taxon>
        <taxon>Pterygota</taxon>
        <taxon>Neoptera</taxon>
        <taxon>Endopterygota</taxon>
        <taxon>Hymenoptera</taxon>
        <taxon>Apocrita</taxon>
        <taxon>Ichneumonoidea</taxon>
        <taxon>Braconidae</taxon>
        <taxon>Euphorinae</taxon>
        <taxon>Microctonus</taxon>
    </lineage>
</organism>
<dbReference type="Proteomes" id="UP001168990">
    <property type="component" value="Unassembled WGS sequence"/>
</dbReference>
<sequence length="328" mass="39617">MAKIFMLAIFVIVLAFQSALTMVDEDEINFSSKYTTDELVGNWYLVAKITINSYPEPVECNTLTIKKTDNRNYVKTISSTLGDTFPYEYQWIMQIDNNKLFHHHYVNNTQLKPDIYSFDIFTTKEFFIIYNMTEWQTYRIYSRHRSVARKELVHYVFIAKKNHWKFHYVNDTTCYQRFIEQHKFDNDDVTNFLGRWYMKHMICPLRLSNDHSLVYMDVVDTYDHQLEINTTKKNGLWTDSYQWHGRVYKSHMFEVNELILTPPSFYMTFYKDNAELFLHYVDNIHCDSIWKRNISGKDWSLMNYHFLAQERGWNLDNIQIDTFTSEDI</sequence>
<reference evidence="2" key="2">
    <citation type="submission" date="2023-03" db="EMBL/GenBank/DDBJ databases">
        <authorList>
            <person name="Inwood S.N."/>
            <person name="Skelly J.G."/>
            <person name="Guhlin J."/>
            <person name="Harrop T.W.R."/>
            <person name="Goldson S.G."/>
            <person name="Dearden P.K."/>
        </authorList>
    </citation>
    <scope>NUCLEOTIDE SEQUENCE</scope>
    <source>
        <strain evidence="2">Irish</strain>
        <tissue evidence="2">Whole body</tissue>
    </source>
</reference>
<gene>
    <name evidence="2" type="ORF">PV328_007493</name>
</gene>